<name>A0A382VMZ7_9ZZZZ</name>
<evidence type="ECO:0000313" key="1">
    <source>
        <dbReference type="EMBL" id="SVD47248.1"/>
    </source>
</evidence>
<reference evidence="1" key="1">
    <citation type="submission" date="2018-05" db="EMBL/GenBank/DDBJ databases">
        <authorList>
            <person name="Lanie J.A."/>
            <person name="Ng W.-L."/>
            <person name="Kazmierczak K.M."/>
            <person name="Andrzejewski T.M."/>
            <person name="Davidsen T.M."/>
            <person name="Wayne K.J."/>
            <person name="Tettelin H."/>
            <person name="Glass J.I."/>
            <person name="Rusch D."/>
            <person name="Podicherti R."/>
            <person name="Tsui H.-C.T."/>
            <person name="Winkler M.E."/>
        </authorList>
    </citation>
    <scope>NUCLEOTIDE SEQUENCE</scope>
</reference>
<dbReference type="AlphaFoldDB" id="A0A382VMZ7"/>
<protein>
    <submittedName>
        <fullName evidence="1">Uncharacterized protein</fullName>
    </submittedName>
</protein>
<accession>A0A382VMZ7</accession>
<feature type="non-terminal residue" evidence="1">
    <location>
        <position position="116"/>
    </location>
</feature>
<sequence length="116" mass="13476">MKQKRIRIDVQDQDGAKYDFKIEGNVTKEKVLKIFELMDLINIEEDQAPNLDTVGGKIWNVIGSSFPAGRFTSSEVLEKYEDEYNEPIKLSVISTYLARFASRNRIERTRTGREWS</sequence>
<dbReference type="EMBL" id="UINC01152850">
    <property type="protein sequence ID" value="SVD47248.1"/>
    <property type="molecule type" value="Genomic_DNA"/>
</dbReference>
<proteinExistence type="predicted"/>
<organism evidence="1">
    <name type="scientific">marine metagenome</name>
    <dbReference type="NCBI Taxonomy" id="408172"/>
    <lineage>
        <taxon>unclassified sequences</taxon>
        <taxon>metagenomes</taxon>
        <taxon>ecological metagenomes</taxon>
    </lineage>
</organism>
<gene>
    <name evidence="1" type="ORF">METZ01_LOCUS400102</name>
</gene>